<dbReference type="NCBIfam" id="NF001033">
    <property type="entry name" value="PRK00114.1"/>
    <property type="match status" value="1"/>
</dbReference>
<evidence type="ECO:0000256" key="5">
    <source>
        <dbReference type="ARBA" id="ARBA00023284"/>
    </source>
</evidence>
<comment type="PTM">
    <text evidence="6">Under oxidizing conditions two disulfide bonds are formed involving the reactive cysteines. Under reducing conditions zinc is bound to the reactive cysteines and the protein is inactive.</text>
</comment>
<evidence type="ECO:0000256" key="1">
    <source>
        <dbReference type="ARBA" id="ARBA00022490"/>
    </source>
</evidence>
<evidence type="ECO:0000313" key="8">
    <source>
        <dbReference type="Proteomes" id="UP000198611"/>
    </source>
</evidence>
<dbReference type="GO" id="GO:0051082">
    <property type="term" value="F:unfolded protein binding"/>
    <property type="evidence" value="ECO:0007669"/>
    <property type="project" value="UniProtKB-UniRule"/>
</dbReference>
<dbReference type="EMBL" id="FOMJ01000006">
    <property type="protein sequence ID" value="SFD59589.1"/>
    <property type="molecule type" value="Genomic_DNA"/>
</dbReference>
<dbReference type="Gene3D" id="3.90.1280.10">
    <property type="entry name" value="HSP33 redox switch-like"/>
    <property type="match status" value="1"/>
</dbReference>
<evidence type="ECO:0000256" key="3">
    <source>
        <dbReference type="ARBA" id="ARBA00023157"/>
    </source>
</evidence>
<gene>
    <name evidence="6" type="primary">hslO</name>
    <name evidence="7" type="ORF">SAMN05660831_01937</name>
</gene>
<comment type="similarity">
    <text evidence="6">Belongs to the HSP33 family.</text>
</comment>
<protein>
    <recommendedName>
        <fullName evidence="6">33 kDa chaperonin</fullName>
    </recommendedName>
    <alternativeName>
        <fullName evidence="6">Heat shock protein 33 homolog</fullName>
        <shortName evidence="6">HSP33</shortName>
    </alternativeName>
</protein>
<dbReference type="PANTHER" id="PTHR30111:SF1">
    <property type="entry name" value="33 KDA CHAPERONIN"/>
    <property type="match status" value="1"/>
</dbReference>
<dbReference type="GO" id="GO:0044183">
    <property type="term" value="F:protein folding chaperone"/>
    <property type="evidence" value="ECO:0007669"/>
    <property type="project" value="TreeGrafter"/>
</dbReference>
<dbReference type="InterPro" id="IPR023212">
    <property type="entry name" value="Hsp33_helix_hairpin_bin_dom_sf"/>
</dbReference>
<keyword evidence="3 6" id="KW-1015">Disulfide bond</keyword>
<dbReference type="GO" id="GO:0005737">
    <property type="term" value="C:cytoplasm"/>
    <property type="evidence" value="ECO:0007669"/>
    <property type="project" value="UniProtKB-SubCell"/>
</dbReference>
<dbReference type="RefSeq" id="WP_093428565.1">
    <property type="nucleotide sequence ID" value="NZ_FOMJ01000006.1"/>
</dbReference>
<dbReference type="PANTHER" id="PTHR30111">
    <property type="entry name" value="33 KDA CHAPERONIN"/>
    <property type="match status" value="1"/>
</dbReference>
<dbReference type="SUPFAM" id="SSF64397">
    <property type="entry name" value="Hsp33 domain"/>
    <property type="match status" value="1"/>
</dbReference>
<keyword evidence="2 6" id="KW-0862">Zinc</keyword>
<dbReference type="STRING" id="1123397.SAMN05660831_01937"/>
<dbReference type="InterPro" id="IPR000397">
    <property type="entry name" value="Heat_shock_Hsp33"/>
</dbReference>
<comment type="function">
    <text evidence="6">Redox regulated molecular chaperone. Protects both thermally unfolding and oxidatively damaged proteins from irreversible aggregation. Plays an important role in the bacterial defense system toward oxidative stress.</text>
</comment>
<evidence type="ECO:0000256" key="2">
    <source>
        <dbReference type="ARBA" id="ARBA00022833"/>
    </source>
</evidence>
<dbReference type="Gene3D" id="1.10.287.480">
    <property type="entry name" value="helix hairpin bin"/>
    <property type="match status" value="1"/>
</dbReference>
<dbReference type="OrthoDB" id="9793753at2"/>
<dbReference type="InterPro" id="IPR016153">
    <property type="entry name" value="Heat_shock_Hsp33_N"/>
</dbReference>
<evidence type="ECO:0000256" key="4">
    <source>
        <dbReference type="ARBA" id="ARBA00023186"/>
    </source>
</evidence>
<dbReference type="GO" id="GO:0042026">
    <property type="term" value="P:protein refolding"/>
    <property type="evidence" value="ECO:0007669"/>
    <property type="project" value="TreeGrafter"/>
</dbReference>
<keyword evidence="4 6" id="KW-0143">Chaperone</keyword>
<comment type="subcellular location">
    <subcellularLocation>
        <location evidence="6">Cytoplasm</location>
    </subcellularLocation>
</comment>
<feature type="disulfide bond" description="Redox-active" evidence="6">
    <location>
        <begin position="261"/>
        <end position="264"/>
    </location>
</feature>
<feature type="disulfide bond" description="Redox-active" evidence="6">
    <location>
        <begin position="228"/>
        <end position="230"/>
    </location>
</feature>
<dbReference type="Pfam" id="PF01430">
    <property type="entry name" value="HSP33"/>
    <property type="match status" value="1"/>
</dbReference>
<organism evidence="7 8">
    <name type="scientific">Thiohalospira halophila DSM 15071</name>
    <dbReference type="NCBI Taxonomy" id="1123397"/>
    <lineage>
        <taxon>Bacteria</taxon>
        <taxon>Pseudomonadati</taxon>
        <taxon>Pseudomonadota</taxon>
        <taxon>Gammaproteobacteria</taxon>
        <taxon>Thiohalospirales</taxon>
        <taxon>Thiohalospiraceae</taxon>
        <taxon>Thiohalospira</taxon>
    </lineage>
</organism>
<sequence length="292" mass="32045">MSSQDTLQRFLFEHAAVRGQYLHLDGTWQAILARHDYPTPVRRLLGETLVAAGLMGSTLKGYGRLVVQVSGHGPVNLLVAEATAQRTLRGMAQSNARVPEGADLAAAFGDGRMAITLEPEDGGERYQGIVPLEGADLAGAFEGYLDRSEQLPTRLWLAVDGRRASGLMLQRIPGQSDEDSDTWERACHLADTVTEAELLGLDGDRLRHRLFHEEDLRLFEAEPVRFACSCSRERVAGTLRSLGVDEVRSIIAEQGAVDVNCEFCNRHFHFDPVDAEQLFAADDPLGGSPTRH</sequence>
<dbReference type="InterPro" id="IPR016154">
    <property type="entry name" value="Heat_shock_Hsp33_C"/>
</dbReference>
<dbReference type="HAMAP" id="MF_00117">
    <property type="entry name" value="HslO"/>
    <property type="match status" value="1"/>
</dbReference>
<dbReference type="Proteomes" id="UP000198611">
    <property type="component" value="Unassembled WGS sequence"/>
</dbReference>
<dbReference type="SUPFAM" id="SSF118352">
    <property type="entry name" value="HSP33 redox switch-like"/>
    <property type="match status" value="1"/>
</dbReference>
<keyword evidence="1 6" id="KW-0963">Cytoplasm</keyword>
<proteinExistence type="inferred from homology"/>
<keyword evidence="5 6" id="KW-0676">Redox-active center</keyword>
<evidence type="ECO:0000256" key="6">
    <source>
        <dbReference type="HAMAP-Rule" id="MF_00117"/>
    </source>
</evidence>
<dbReference type="Gene3D" id="3.55.30.10">
    <property type="entry name" value="Hsp33 domain"/>
    <property type="match status" value="1"/>
</dbReference>
<keyword evidence="8" id="KW-1185">Reference proteome</keyword>
<name>A0A1I1TM59_9GAMM</name>
<accession>A0A1I1TM59</accession>
<dbReference type="AlphaFoldDB" id="A0A1I1TM59"/>
<evidence type="ECO:0000313" key="7">
    <source>
        <dbReference type="EMBL" id="SFD59589.1"/>
    </source>
</evidence>
<dbReference type="CDD" id="cd00498">
    <property type="entry name" value="Hsp33"/>
    <property type="match status" value="1"/>
</dbReference>
<reference evidence="7 8" key="1">
    <citation type="submission" date="2016-10" db="EMBL/GenBank/DDBJ databases">
        <authorList>
            <person name="de Groot N.N."/>
        </authorList>
    </citation>
    <scope>NUCLEOTIDE SEQUENCE [LARGE SCALE GENOMIC DNA]</scope>
    <source>
        <strain evidence="7 8">HL3</strain>
    </source>
</reference>
<dbReference type="PIRSF" id="PIRSF005261">
    <property type="entry name" value="Heat_shock_Hsp33"/>
    <property type="match status" value="1"/>
</dbReference>